<protein>
    <recommendedName>
        <fullName evidence="2">CAAX prenyl protease 2/Lysostaphin resistance protein A-like domain-containing protein</fullName>
    </recommendedName>
</protein>
<proteinExistence type="predicted"/>
<organism evidence="3 4">
    <name type="scientific">Granulicella pectinivorans</name>
    <dbReference type="NCBI Taxonomy" id="474950"/>
    <lineage>
        <taxon>Bacteria</taxon>
        <taxon>Pseudomonadati</taxon>
        <taxon>Acidobacteriota</taxon>
        <taxon>Terriglobia</taxon>
        <taxon>Terriglobales</taxon>
        <taxon>Acidobacteriaceae</taxon>
        <taxon>Granulicella</taxon>
    </lineage>
</organism>
<gene>
    <name evidence="3" type="ORF">SAMN05421771_4236</name>
</gene>
<accession>A0A1I6N174</accession>
<dbReference type="OrthoDB" id="113141at2"/>
<dbReference type="RefSeq" id="WP_089843606.1">
    <property type="nucleotide sequence ID" value="NZ_FOZL01000002.1"/>
</dbReference>
<dbReference type="Pfam" id="PF02517">
    <property type="entry name" value="Rce1-like"/>
    <property type="match status" value="1"/>
</dbReference>
<dbReference type="GO" id="GO:0004175">
    <property type="term" value="F:endopeptidase activity"/>
    <property type="evidence" value="ECO:0007669"/>
    <property type="project" value="UniProtKB-ARBA"/>
</dbReference>
<keyword evidence="4" id="KW-1185">Reference proteome</keyword>
<keyword evidence="1" id="KW-0472">Membrane</keyword>
<feature type="transmembrane region" description="Helical" evidence="1">
    <location>
        <begin position="237"/>
        <end position="255"/>
    </location>
</feature>
<dbReference type="InterPro" id="IPR003675">
    <property type="entry name" value="Rce1/LyrA-like_dom"/>
</dbReference>
<feature type="transmembrane region" description="Helical" evidence="1">
    <location>
        <begin position="118"/>
        <end position="141"/>
    </location>
</feature>
<evidence type="ECO:0000313" key="3">
    <source>
        <dbReference type="EMBL" id="SFS21538.1"/>
    </source>
</evidence>
<keyword evidence="1" id="KW-1133">Transmembrane helix</keyword>
<feature type="domain" description="CAAX prenyl protease 2/Lysostaphin resistance protein A-like" evidence="2">
    <location>
        <begin position="159"/>
        <end position="274"/>
    </location>
</feature>
<dbReference type="AlphaFoldDB" id="A0A1I6N174"/>
<sequence>MSTIPPLVPVEQGNYETPSPAPVEGEAPPRIPHMGHVLVFLAILFGAFFLARQALLLVTGAYRAPHLFEDAVHNPTYLLATQAGIYIGTLLAAWLIFPHLWERGFTDGIQWNAPKARALALKLIPAGIVVSYLAQIVSHFVTMPKSMPMDDFFRTRTDVWITCAMGTLLAPLIEEIFFRGFLFPALAIAYDWLSLSRSPDAVLRWRSTTTLTTASYVFSGLLTSIFFALLHGAQLAYTWPLVVLLLCVSGFFTWVRLETQSVACSTLLHASYNFAVFLTAFIGSQGFTHLEKLTR</sequence>
<evidence type="ECO:0000313" key="4">
    <source>
        <dbReference type="Proteomes" id="UP000199024"/>
    </source>
</evidence>
<feature type="transmembrane region" description="Helical" evidence="1">
    <location>
        <begin position="77"/>
        <end position="97"/>
    </location>
</feature>
<dbReference type="GO" id="GO:0080120">
    <property type="term" value="P:CAAX-box protein maturation"/>
    <property type="evidence" value="ECO:0007669"/>
    <property type="project" value="UniProtKB-ARBA"/>
</dbReference>
<dbReference type="STRING" id="474950.SAMN05421771_4236"/>
<feature type="transmembrane region" description="Helical" evidence="1">
    <location>
        <begin position="176"/>
        <end position="193"/>
    </location>
</feature>
<feature type="transmembrane region" description="Helical" evidence="1">
    <location>
        <begin position="267"/>
        <end position="287"/>
    </location>
</feature>
<feature type="transmembrane region" description="Helical" evidence="1">
    <location>
        <begin position="37"/>
        <end position="57"/>
    </location>
</feature>
<reference evidence="3 4" key="1">
    <citation type="submission" date="2016-10" db="EMBL/GenBank/DDBJ databases">
        <authorList>
            <person name="de Groot N.N."/>
        </authorList>
    </citation>
    <scope>NUCLEOTIDE SEQUENCE [LARGE SCALE GENOMIC DNA]</scope>
    <source>
        <strain evidence="3 4">DSM 21001</strain>
    </source>
</reference>
<evidence type="ECO:0000256" key="1">
    <source>
        <dbReference type="SAM" id="Phobius"/>
    </source>
</evidence>
<feature type="transmembrane region" description="Helical" evidence="1">
    <location>
        <begin position="214"/>
        <end position="231"/>
    </location>
</feature>
<name>A0A1I6N174_9BACT</name>
<keyword evidence="1" id="KW-0812">Transmembrane</keyword>
<evidence type="ECO:0000259" key="2">
    <source>
        <dbReference type="Pfam" id="PF02517"/>
    </source>
</evidence>
<dbReference type="Proteomes" id="UP000199024">
    <property type="component" value="Unassembled WGS sequence"/>
</dbReference>
<dbReference type="EMBL" id="FOZL01000002">
    <property type="protein sequence ID" value="SFS21538.1"/>
    <property type="molecule type" value="Genomic_DNA"/>
</dbReference>